<evidence type="ECO:0000313" key="13">
    <source>
        <dbReference type="Proteomes" id="UP000002383"/>
    </source>
</evidence>
<evidence type="ECO:0000256" key="5">
    <source>
        <dbReference type="ARBA" id="ARBA00022801"/>
    </source>
</evidence>
<gene>
    <name evidence="12" type="ordered locus">Tgr7_2733</name>
</gene>
<comment type="subcellular location">
    <subcellularLocation>
        <location evidence="1">Cell membrane</location>
        <topology evidence="1">Multi-pass membrane protein</topology>
    </subcellularLocation>
</comment>
<evidence type="ECO:0000256" key="4">
    <source>
        <dbReference type="ARBA" id="ARBA00022692"/>
    </source>
</evidence>
<dbReference type="EMBL" id="CP001339">
    <property type="protein sequence ID" value="ACL73808.1"/>
    <property type="molecule type" value="Genomic_DNA"/>
</dbReference>
<dbReference type="Gene3D" id="1.20.144.10">
    <property type="entry name" value="Phosphatidic acid phosphatase type 2/haloperoxidase"/>
    <property type="match status" value="1"/>
</dbReference>
<dbReference type="InterPro" id="IPR036938">
    <property type="entry name" value="PAP2/HPO_sf"/>
</dbReference>
<keyword evidence="4 10" id="KW-0812">Transmembrane</keyword>
<dbReference type="PANTHER" id="PTHR14969:SF62">
    <property type="entry name" value="DECAPRENYLPHOSPHORYL-5-PHOSPHORIBOSE PHOSPHATASE RV3807C-RELATED"/>
    <property type="match status" value="1"/>
</dbReference>
<organism evidence="12 13">
    <name type="scientific">Thioalkalivibrio sulfidiphilus (strain HL-EbGR7)</name>
    <dbReference type="NCBI Taxonomy" id="396588"/>
    <lineage>
        <taxon>Bacteria</taxon>
        <taxon>Pseudomonadati</taxon>
        <taxon>Pseudomonadota</taxon>
        <taxon>Gammaproteobacteria</taxon>
        <taxon>Chromatiales</taxon>
        <taxon>Ectothiorhodospiraceae</taxon>
        <taxon>Thioalkalivibrio</taxon>
    </lineage>
</organism>
<evidence type="ECO:0000256" key="7">
    <source>
        <dbReference type="ARBA" id="ARBA00023136"/>
    </source>
</evidence>
<dbReference type="RefSeq" id="WP_012639283.1">
    <property type="nucleotide sequence ID" value="NC_011901.1"/>
</dbReference>
<dbReference type="Pfam" id="PF01569">
    <property type="entry name" value="PAP2"/>
    <property type="match status" value="1"/>
</dbReference>
<dbReference type="InterPro" id="IPR000326">
    <property type="entry name" value="PAP2/HPO"/>
</dbReference>
<dbReference type="SUPFAM" id="SSF48317">
    <property type="entry name" value="Acid phosphatase/Vanadium-dependent haloperoxidase"/>
    <property type="match status" value="1"/>
</dbReference>
<dbReference type="HOGENOM" id="CLU_072573_10_2_6"/>
<keyword evidence="6 10" id="KW-1133">Transmembrane helix</keyword>
<evidence type="ECO:0000256" key="10">
    <source>
        <dbReference type="SAM" id="Phobius"/>
    </source>
</evidence>
<dbReference type="STRING" id="396588.Tgr7_2733"/>
<sequence>MGLLQRIGEAEMNLCLVFNRASLRPVPGRMFAVVSRLGDGVFWYVLMIALPVIHGWEAIWASLHMAVVGAVALPIYKWLKQTTVRSRPCDRDALIHRSVPALDQFSFPSGHTMHAVGFTIVLLAYYPEWALLVVPFTVLVALSRLVLGLHYPTDVLAGAGIGATVALVSLAL</sequence>
<keyword evidence="13" id="KW-1185">Reference proteome</keyword>
<dbReference type="KEGG" id="tgr:Tgr7_2733"/>
<comment type="catalytic activity">
    <reaction evidence="9">
        <text>di-trans,octa-cis-undecaprenyl diphosphate + H2O = di-trans,octa-cis-undecaprenyl phosphate + phosphate + H(+)</text>
        <dbReference type="Rhea" id="RHEA:28094"/>
        <dbReference type="ChEBI" id="CHEBI:15377"/>
        <dbReference type="ChEBI" id="CHEBI:15378"/>
        <dbReference type="ChEBI" id="CHEBI:43474"/>
        <dbReference type="ChEBI" id="CHEBI:58405"/>
        <dbReference type="ChEBI" id="CHEBI:60392"/>
        <dbReference type="EC" id="3.6.1.27"/>
    </reaction>
</comment>
<keyword evidence="5" id="KW-0378">Hydrolase</keyword>
<dbReference type="PANTHER" id="PTHR14969">
    <property type="entry name" value="SPHINGOSINE-1-PHOSPHATE PHOSPHOHYDROLASE"/>
    <property type="match status" value="1"/>
</dbReference>
<dbReference type="eggNOG" id="COG0671">
    <property type="taxonomic scope" value="Bacteria"/>
</dbReference>
<dbReference type="GO" id="GO:0005886">
    <property type="term" value="C:plasma membrane"/>
    <property type="evidence" value="ECO:0007669"/>
    <property type="project" value="UniProtKB-SubCell"/>
</dbReference>
<accession>B8GMZ3</accession>
<keyword evidence="3" id="KW-1003">Cell membrane</keyword>
<feature type="domain" description="Phosphatidic acid phosphatase type 2/haloperoxidase" evidence="11">
    <location>
        <begin position="63"/>
        <end position="170"/>
    </location>
</feature>
<dbReference type="Proteomes" id="UP000002383">
    <property type="component" value="Chromosome"/>
</dbReference>
<evidence type="ECO:0000256" key="9">
    <source>
        <dbReference type="ARBA" id="ARBA00047594"/>
    </source>
</evidence>
<evidence type="ECO:0000256" key="6">
    <source>
        <dbReference type="ARBA" id="ARBA00022989"/>
    </source>
</evidence>
<protein>
    <recommendedName>
        <fullName evidence="2">undecaprenyl-diphosphate phosphatase</fullName>
        <ecNumber evidence="2">3.6.1.27</ecNumber>
    </recommendedName>
    <alternativeName>
        <fullName evidence="8">Undecaprenyl pyrophosphate phosphatase</fullName>
    </alternativeName>
</protein>
<feature type="transmembrane region" description="Helical" evidence="10">
    <location>
        <begin position="30"/>
        <end position="53"/>
    </location>
</feature>
<evidence type="ECO:0000313" key="12">
    <source>
        <dbReference type="EMBL" id="ACL73808.1"/>
    </source>
</evidence>
<dbReference type="OrthoDB" id="9780507at2"/>
<evidence type="ECO:0000256" key="2">
    <source>
        <dbReference type="ARBA" id="ARBA00012374"/>
    </source>
</evidence>
<evidence type="ECO:0000256" key="3">
    <source>
        <dbReference type="ARBA" id="ARBA00022475"/>
    </source>
</evidence>
<evidence type="ECO:0000256" key="8">
    <source>
        <dbReference type="ARBA" id="ARBA00032707"/>
    </source>
</evidence>
<dbReference type="GO" id="GO:0050380">
    <property type="term" value="F:undecaprenyl-diphosphatase activity"/>
    <property type="evidence" value="ECO:0007669"/>
    <property type="project" value="UniProtKB-EC"/>
</dbReference>
<evidence type="ECO:0000256" key="1">
    <source>
        <dbReference type="ARBA" id="ARBA00004651"/>
    </source>
</evidence>
<keyword evidence="7 10" id="KW-0472">Membrane</keyword>
<feature type="transmembrane region" description="Helical" evidence="10">
    <location>
        <begin position="59"/>
        <end position="79"/>
    </location>
</feature>
<evidence type="ECO:0000259" key="11">
    <source>
        <dbReference type="SMART" id="SM00014"/>
    </source>
</evidence>
<reference evidence="12 13" key="1">
    <citation type="journal article" date="2011" name="Stand. Genomic Sci.">
        <title>Complete genome sequence of 'Thioalkalivibrio sulfidophilus' HL-EbGr7.</title>
        <authorList>
            <person name="Muyzer G."/>
            <person name="Sorokin D.Y."/>
            <person name="Mavromatis K."/>
            <person name="Lapidus A."/>
            <person name="Clum A."/>
            <person name="Ivanova N."/>
            <person name="Pati A."/>
            <person name="d'Haeseleer P."/>
            <person name="Woyke T."/>
            <person name="Kyrpides N.C."/>
        </authorList>
    </citation>
    <scope>NUCLEOTIDE SEQUENCE [LARGE SCALE GENOMIC DNA]</scope>
    <source>
        <strain evidence="12 13">HL-EbGR7</strain>
    </source>
</reference>
<name>B8GMZ3_THISH</name>
<dbReference type="SMART" id="SM00014">
    <property type="entry name" value="acidPPc"/>
    <property type="match status" value="1"/>
</dbReference>
<feature type="transmembrane region" description="Helical" evidence="10">
    <location>
        <begin position="155"/>
        <end position="171"/>
    </location>
</feature>
<dbReference type="AlphaFoldDB" id="B8GMZ3"/>
<dbReference type="EC" id="3.6.1.27" evidence="2"/>
<proteinExistence type="predicted"/>